<name>A0A843V3L2_COLES</name>
<dbReference type="AlphaFoldDB" id="A0A843V3L2"/>
<protein>
    <submittedName>
        <fullName evidence="1">Uncharacterized protein</fullName>
    </submittedName>
</protein>
<dbReference type="Proteomes" id="UP000652761">
    <property type="component" value="Unassembled WGS sequence"/>
</dbReference>
<proteinExistence type="predicted"/>
<organism evidence="1 2">
    <name type="scientific">Colocasia esculenta</name>
    <name type="common">Wild taro</name>
    <name type="synonym">Arum esculentum</name>
    <dbReference type="NCBI Taxonomy" id="4460"/>
    <lineage>
        <taxon>Eukaryota</taxon>
        <taxon>Viridiplantae</taxon>
        <taxon>Streptophyta</taxon>
        <taxon>Embryophyta</taxon>
        <taxon>Tracheophyta</taxon>
        <taxon>Spermatophyta</taxon>
        <taxon>Magnoliopsida</taxon>
        <taxon>Liliopsida</taxon>
        <taxon>Araceae</taxon>
        <taxon>Aroideae</taxon>
        <taxon>Colocasieae</taxon>
        <taxon>Colocasia</taxon>
    </lineage>
</organism>
<keyword evidence="2" id="KW-1185">Reference proteome</keyword>
<evidence type="ECO:0000313" key="2">
    <source>
        <dbReference type="Proteomes" id="UP000652761"/>
    </source>
</evidence>
<evidence type="ECO:0000313" key="1">
    <source>
        <dbReference type="EMBL" id="MQL87353.1"/>
    </source>
</evidence>
<accession>A0A843V3L2</accession>
<comment type="caution">
    <text evidence="1">The sequence shown here is derived from an EMBL/GenBank/DDBJ whole genome shotgun (WGS) entry which is preliminary data.</text>
</comment>
<sequence length="66" mass="7893">MEGEHHKLERPPTFRELFDRTHKRKGTDDYVNESAHTIVTYERTMADRYARALSSQTWIWRPGSTQ</sequence>
<gene>
    <name evidence="1" type="ORF">Taro_019898</name>
</gene>
<dbReference type="EMBL" id="NMUH01000972">
    <property type="protein sequence ID" value="MQL87353.1"/>
    <property type="molecule type" value="Genomic_DNA"/>
</dbReference>
<reference evidence="1" key="1">
    <citation type="submission" date="2017-07" db="EMBL/GenBank/DDBJ databases">
        <title>Taro Niue Genome Assembly and Annotation.</title>
        <authorList>
            <person name="Atibalentja N."/>
            <person name="Keating K."/>
            <person name="Fields C.J."/>
        </authorList>
    </citation>
    <scope>NUCLEOTIDE SEQUENCE</scope>
    <source>
        <strain evidence="1">Niue_2</strain>
        <tissue evidence="1">Leaf</tissue>
    </source>
</reference>